<organism evidence="1">
    <name type="scientific">Anguilla anguilla</name>
    <name type="common">European freshwater eel</name>
    <name type="synonym">Muraena anguilla</name>
    <dbReference type="NCBI Taxonomy" id="7936"/>
    <lineage>
        <taxon>Eukaryota</taxon>
        <taxon>Metazoa</taxon>
        <taxon>Chordata</taxon>
        <taxon>Craniata</taxon>
        <taxon>Vertebrata</taxon>
        <taxon>Euteleostomi</taxon>
        <taxon>Actinopterygii</taxon>
        <taxon>Neopterygii</taxon>
        <taxon>Teleostei</taxon>
        <taxon>Anguilliformes</taxon>
        <taxon>Anguillidae</taxon>
        <taxon>Anguilla</taxon>
    </lineage>
</organism>
<dbReference type="AlphaFoldDB" id="A0A0E9RED5"/>
<sequence>MEAPICHSAVKRYGKENARVLCTVIHDIRKISSLIIYGLALGPLHTQILREYRIKGSALL</sequence>
<reference evidence="1" key="1">
    <citation type="submission" date="2014-11" db="EMBL/GenBank/DDBJ databases">
        <authorList>
            <person name="Amaro Gonzalez C."/>
        </authorList>
    </citation>
    <scope>NUCLEOTIDE SEQUENCE</scope>
</reference>
<dbReference type="EMBL" id="GBXM01081071">
    <property type="protein sequence ID" value="JAH27506.1"/>
    <property type="molecule type" value="Transcribed_RNA"/>
</dbReference>
<dbReference type="EMBL" id="GBXM01077671">
    <property type="protein sequence ID" value="JAH30906.1"/>
    <property type="molecule type" value="Transcribed_RNA"/>
</dbReference>
<evidence type="ECO:0000313" key="1">
    <source>
        <dbReference type="EMBL" id="JAH27506.1"/>
    </source>
</evidence>
<protein>
    <submittedName>
        <fullName evidence="1">Uncharacterized protein</fullName>
    </submittedName>
</protein>
<name>A0A0E9RED5_ANGAN</name>
<accession>A0A0E9RED5</accession>
<reference evidence="1" key="2">
    <citation type="journal article" date="2015" name="Fish Shellfish Immunol.">
        <title>Early steps in the European eel (Anguilla anguilla)-Vibrio vulnificus interaction in the gills: Role of the RtxA13 toxin.</title>
        <authorList>
            <person name="Callol A."/>
            <person name="Pajuelo D."/>
            <person name="Ebbesson L."/>
            <person name="Teles M."/>
            <person name="MacKenzie S."/>
            <person name="Amaro C."/>
        </authorList>
    </citation>
    <scope>NUCLEOTIDE SEQUENCE</scope>
</reference>
<proteinExistence type="predicted"/>